<gene>
    <name evidence="2" type="ORF">NDU88_003436</name>
</gene>
<dbReference type="EMBL" id="JANPWB010000016">
    <property type="protein sequence ID" value="KAJ1083277.1"/>
    <property type="molecule type" value="Genomic_DNA"/>
</dbReference>
<feature type="compositionally biased region" description="Low complexity" evidence="1">
    <location>
        <begin position="20"/>
        <end position="35"/>
    </location>
</feature>
<reference evidence="2" key="1">
    <citation type="journal article" date="2022" name="bioRxiv">
        <title>Sequencing and chromosome-scale assembly of the giantPleurodeles waltlgenome.</title>
        <authorList>
            <person name="Brown T."/>
            <person name="Elewa A."/>
            <person name="Iarovenko S."/>
            <person name="Subramanian E."/>
            <person name="Araus A.J."/>
            <person name="Petzold A."/>
            <person name="Susuki M."/>
            <person name="Suzuki K.-i.T."/>
            <person name="Hayashi T."/>
            <person name="Toyoda A."/>
            <person name="Oliveira C."/>
            <person name="Osipova E."/>
            <person name="Leigh N.D."/>
            <person name="Simon A."/>
            <person name="Yun M.H."/>
        </authorList>
    </citation>
    <scope>NUCLEOTIDE SEQUENCE</scope>
    <source>
        <strain evidence="2">20211129_DDA</strain>
        <tissue evidence="2">Liver</tissue>
    </source>
</reference>
<accession>A0AAV7KVK2</accession>
<feature type="region of interest" description="Disordered" evidence="1">
    <location>
        <begin position="1"/>
        <end position="61"/>
    </location>
</feature>
<proteinExistence type="predicted"/>
<sequence>MNAILNDHEYESLGSHKDAQSSQTNQNSSDDSNSFDSEDKSSPDKTQGKRKRKTRLVDDPLSSQASKNLLFDPEALIHPRSAEWTPCQEVATYVESRLRKSFEKDIRSTLHSECPRPALAGKVADTPELDPHMVTFKKKYTKNPKKGIDRAWRGCQDKLLDVSGPLKKIPVQAKEPQEAIDPDVLLKWAQRAICLLGNANCSISTERRKSLLLRIDPKLAELVPTGTGPAANGLLFGDRFVKDLAKYVVIFPRPNIHITEAEKNVDYLHIADNQEHLKQHRNTARNLLRTSVYQELHIKGSGRSSHNA</sequence>
<protein>
    <submittedName>
        <fullName evidence="2">Uncharacterized protein</fullName>
    </submittedName>
</protein>
<comment type="caution">
    <text evidence="2">The sequence shown here is derived from an EMBL/GenBank/DDBJ whole genome shotgun (WGS) entry which is preliminary data.</text>
</comment>
<name>A0AAV7KVK2_PLEWA</name>
<evidence type="ECO:0000313" key="3">
    <source>
        <dbReference type="Proteomes" id="UP001066276"/>
    </source>
</evidence>
<keyword evidence="3" id="KW-1185">Reference proteome</keyword>
<dbReference type="Proteomes" id="UP001066276">
    <property type="component" value="Chromosome 12"/>
</dbReference>
<feature type="compositionally biased region" description="Basic and acidic residues" evidence="1">
    <location>
        <begin position="37"/>
        <end position="47"/>
    </location>
</feature>
<evidence type="ECO:0000256" key="1">
    <source>
        <dbReference type="SAM" id="MobiDB-lite"/>
    </source>
</evidence>
<dbReference type="AlphaFoldDB" id="A0AAV7KVK2"/>
<evidence type="ECO:0000313" key="2">
    <source>
        <dbReference type="EMBL" id="KAJ1083277.1"/>
    </source>
</evidence>
<organism evidence="2 3">
    <name type="scientific">Pleurodeles waltl</name>
    <name type="common">Iberian ribbed newt</name>
    <dbReference type="NCBI Taxonomy" id="8319"/>
    <lineage>
        <taxon>Eukaryota</taxon>
        <taxon>Metazoa</taxon>
        <taxon>Chordata</taxon>
        <taxon>Craniata</taxon>
        <taxon>Vertebrata</taxon>
        <taxon>Euteleostomi</taxon>
        <taxon>Amphibia</taxon>
        <taxon>Batrachia</taxon>
        <taxon>Caudata</taxon>
        <taxon>Salamandroidea</taxon>
        <taxon>Salamandridae</taxon>
        <taxon>Pleurodelinae</taxon>
        <taxon>Pleurodeles</taxon>
    </lineage>
</organism>
<feature type="compositionally biased region" description="Basic and acidic residues" evidence="1">
    <location>
        <begin position="1"/>
        <end position="19"/>
    </location>
</feature>